<dbReference type="Proteomes" id="UP000789920">
    <property type="component" value="Unassembled WGS sequence"/>
</dbReference>
<keyword evidence="2" id="KW-1185">Reference proteome</keyword>
<feature type="non-terminal residue" evidence="1">
    <location>
        <position position="1"/>
    </location>
</feature>
<comment type="caution">
    <text evidence="1">The sequence shown here is derived from an EMBL/GenBank/DDBJ whole genome shotgun (WGS) entry which is preliminary data.</text>
</comment>
<evidence type="ECO:0000313" key="2">
    <source>
        <dbReference type="Proteomes" id="UP000789920"/>
    </source>
</evidence>
<proteinExistence type="predicted"/>
<name>A0ACA9SK69_9GLOM</name>
<dbReference type="EMBL" id="CAJVQC010130013">
    <property type="protein sequence ID" value="CAG8841344.1"/>
    <property type="molecule type" value="Genomic_DNA"/>
</dbReference>
<reference evidence="1" key="1">
    <citation type="submission" date="2021-06" db="EMBL/GenBank/DDBJ databases">
        <authorList>
            <person name="Kallberg Y."/>
            <person name="Tangrot J."/>
            <person name="Rosling A."/>
        </authorList>
    </citation>
    <scope>NUCLEOTIDE SEQUENCE</scope>
    <source>
        <strain evidence="1">MA461A</strain>
    </source>
</reference>
<feature type="non-terminal residue" evidence="1">
    <location>
        <position position="107"/>
    </location>
</feature>
<gene>
    <name evidence="1" type="ORF">RPERSI_LOCUS31830</name>
</gene>
<accession>A0ACA9SK69</accession>
<protein>
    <submittedName>
        <fullName evidence="1">2949_t:CDS:1</fullName>
    </submittedName>
</protein>
<evidence type="ECO:0000313" key="1">
    <source>
        <dbReference type="EMBL" id="CAG8841344.1"/>
    </source>
</evidence>
<sequence length="107" mass="12593">VQRFSRQARSNIVQHVKNVIHTEFLDLVKPKTQNWPINMDDLYYTYLNLIINHSFANPNIEKNSIVFGMAIALNYLDLSKEINIVPSKVVNRMNYIFEKMNIADHEE</sequence>
<organism evidence="1 2">
    <name type="scientific">Racocetra persica</name>
    <dbReference type="NCBI Taxonomy" id="160502"/>
    <lineage>
        <taxon>Eukaryota</taxon>
        <taxon>Fungi</taxon>
        <taxon>Fungi incertae sedis</taxon>
        <taxon>Mucoromycota</taxon>
        <taxon>Glomeromycotina</taxon>
        <taxon>Glomeromycetes</taxon>
        <taxon>Diversisporales</taxon>
        <taxon>Gigasporaceae</taxon>
        <taxon>Racocetra</taxon>
    </lineage>
</organism>